<dbReference type="SUPFAM" id="SSF53474">
    <property type="entry name" value="alpha/beta-Hydrolases"/>
    <property type="match status" value="1"/>
</dbReference>
<dbReference type="InterPro" id="IPR029058">
    <property type="entry name" value="AB_hydrolase_fold"/>
</dbReference>
<reference evidence="1" key="1">
    <citation type="journal article" date="2023" name="Mol. Phylogenet. Evol.">
        <title>Genome-scale phylogeny and comparative genomics of the fungal order Sordariales.</title>
        <authorList>
            <person name="Hensen N."/>
            <person name="Bonometti L."/>
            <person name="Westerberg I."/>
            <person name="Brannstrom I.O."/>
            <person name="Guillou S."/>
            <person name="Cros-Aarteil S."/>
            <person name="Calhoun S."/>
            <person name="Haridas S."/>
            <person name="Kuo A."/>
            <person name="Mondo S."/>
            <person name="Pangilinan J."/>
            <person name="Riley R."/>
            <person name="LaButti K."/>
            <person name="Andreopoulos B."/>
            <person name="Lipzen A."/>
            <person name="Chen C."/>
            <person name="Yan M."/>
            <person name="Daum C."/>
            <person name="Ng V."/>
            <person name="Clum A."/>
            <person name="Steindorff A."/>
            <person name="Ohm R.A."/>
            <person name="Martin F."/>
            <person name="Silar P."/>
            <person name="Natvig D.O."/>
            <person name="Lalanne C."/>
            <person name="Gautier V."/>
            <person name="Ament-Velasquez S.L."/>
            <person name="Kruys A."/>
            <person name="Hutchinson M.I."/>
            <person name="Powell A.J."/>
            <person name="Barry K."/>
            <person name="Miller A.N."/>
            <person name="Grigoriev I.V."/>
            <person name="Debuchy R."/>
            <person name="Gladieux P."/>
            <person name="Hiltunen Thoren M."/>
            <person name="Johannesson H."/>
        </authorList>
    </citation>
    <scope>NUCLEOTIDE SEQUENCE</scope>
    <source>
        <strain evidence="1">CBS 538.74</strain>
    </source>
</reference>
<sequence length="73" mass="8167">MDSRLGLARKAVPIAASAHKSIRLLPQGKLKVYPNASHALYNINIDEVNADLLDFVSEAKPYTKRSLKRYNSK</sequence>
<name>A0AAN6ZSP0_9PEZI</name>
<reference evidence="1" key="2">
    <citation type="submission" date="2023-05" db="EMBL/GenBank/DDBJ databases">
        <authorList>
            <consortium name="Lawrence Berkeley National Laboratory"/>
            <person name="Steindorff A."/>
            <person name="Hensen N."/>
            <person name="Bonometti L."/>
            <person name="Westerberg I."/>
            <person name="Brannstrom I.O."/>
            <person name="Guillou S."/>
            <person name="Cros-Aarteil S."/>
            <person name="Calhoun S."/>
            <person name="Haridas S."/>
            <person name="Kuo A."/>
            <person name="Mondo S."/>
            <person name="Pangilinan J."/>
            <person name="Riley R."/>
            <person name="Labutti K."/>
            <person name="Andreopoulos B."/>
            <person name="Lipzen A."/>
            <person name="Chen C."/>
            <person name="Yanf M."/>
            <person name="Daum C."/>
            <person name="Ng V."/>
            <person name="Clum A."/>
            <person name="Ohm R."/>
            <person name="Martin F."/>
            <person name="Silar P."/>
            <person name="Natvig D."/>
            <person name="Lalanne C."/>
            <person name="Gautier V."/>
            <person name="Ament-Velasquez S.L."/>
            <person name="Kruys A."/>
            <person name="Hutchinson M.I."/>
            <person name="Powell A.J."/>
            <person name="Barry K."/>
            <person name="Miller A.N."/>
            <person name="Grigoriev I.V."/>
            <person name="Debuchy R."/>
            <person name="Gladieux P."/>
            <person name="Thoren M.H."/>
            <person name="Johannesson H."/>
        </authorList>
    </citation>
    <scope>NUCLEOTIDE SEQUENCE</scope>
    <source>
        <strain evidence="1">CBS 538.74</strain>
    </source>
</reference>
<keyword evidence="2" id="KW-1185">Reference proteome</keyword>
<dbReference type="EMBL" id="MU857304">
    <property type="protein sequence ID" value="KAK4148614.1"/>
    <property type="molecule type" value="Genomic_DNA"/>
</dbReference>
<gene>
    <name evidence="1" type="ORF">C8A00DRAFT_19584</name>
</gene>
<organism evidence="1 2">
    <name type="scientific">Chaetomidium leptoderma</name>
    <dbReference type="NCBI Taxonomy" id="669021"/>
    <lineage>
        <taxon>Eukaryota</taxon>
        <taxon>Fungi</taxon>
        <taxon>Dikarya</taxon>
        <taxon>Ascomycota</taxon>
        <taxon>Pezizomycotina</taxon>
        <taxon>Sordariomycetes</taxon>
        <taxon>Sordariomycetidae</taxon>
        <taxon>Sordariales</taxon>
        <taxon>Chaetomiaceae</taxon>
        <taxon>Chaetomidium</taxon>
    </lineage>
</organism>
<comment type="caution">
    <text evidence="1">The sequence shown here is derived from an EMBL/GenBank/DDBJ whole genome shotgun (WGS) entry which is preliminary data.</text>
</comment>
<dbReference type="Proteomes" id="UP001302745">
    <property type="component" value="Unassembled WGS sequence"/>
</dbReference>
<proteinExistence type="predicted"/>
<evidence type="ECO:0000313" key="2">
    <source>
        <dbReference type="Proteomes" id="UP001302745"/>
    </source>
</evidence>
<protein>
    <submittedName>
        <fullName evidence="1">Uncharacterized protein</fullName>
    </submittedName>
</protein>
<dbReference type="Gene3D" id="3.40.50.1820">
    <property type="entry name" value="alpha/beta hydrolase"/>
    <property type="match status" value="1"/>
</dbReference>
<accession>A0AAN6ZSP0</accession>
<dbReference type="AlphaFoldDB" id="A0AAN6ZSP0"/>
<evidence type="ECO:0000313" key="1">
    <source>
        <dbReference type="EMBL" id="KAK4148614.1"/>
    </source>
</evidence>